<feature type="compositionally biased region" description="Low complexity" evidence="1">
    <location>
        <begin position="353"/>
        <end position="384"/>
    </location>
</feature>
<gene>
    <name evidence="3" type="ORF">IAC96_02905</name>
</gene>
<organism evidence="3 4">
    <name type="scientific">Candidatus Fimimorpha faecalis</name>
    <dbReference type="NCBI Taxonomy" id="2840824"/>
    <lineage>
        <taxon>Bacteria</taxon>
        <taxon>Bacillati</taxon>
        <taxon>Bacillota</taxon>
        <taxon>Clostridia</taxon>
        <taxon>Eubacteriales</taxon>
        <taxon>Candidatus Fimimorpha</taxon>
    </lineage>
</organism>
<evidence type="ECO:0008006" key="5">
    <source>
        <dbReference type="Google" id="ProtNLM"/>
    </source>
</evidence>
<evidence type="ECO:0000313" key="3">
    <source>
        <dbReference type="EMBL" id="HIR87878.1"/>
    </source>
</evidence>
<feature type="chain" id="PRO_5039261496" description="Peptidyl-prolyl cis-trans isomerase" evidence="2">
    <location>
        <begin position="20"/>
        <end position="384"/>
    </location>
</feature>
<feature type="region of interest" description="Disordered" evidence="1">
    <location>
        <begin position="184"/>
        <end position="211"/>
    </location>
</feature>
<dbReference type="Proteomes" id="UP000824201">
    <property type="component" value="Unassembled WGS sequence"/>
</dbReference>
<sequence>MRRIGKKGIVLALAAIVSAASVTGCGTQLPSDVIASYGDQMIGREEAEFYARYQQYSTEYMYAMYGSSLTGIWDQVDQTTSKTYQDEAKENALTAILQTEILNEKAVADGITLTEEEQKKVDEAVTELMQAEPIVEACGLTEETAKTIVTKNAMANKEYQAMVADIDTNIDENEVLHKTMEQISIREKQDDSTESSTESTEQTQENQQQVDTAAAELGETIKSALEQGTTLDEIVEQYNEKEFNGITFTVAKRDAFALGKNDSDIYTEQAMQMTQGQVITSSGDGVVYVVRCTSEKDEEGTNEAIEQELANRRTTMFEEKYAELKKSAKKFTVNEREWEKVIFSEPLIEVTTEETSSSESATSEAATPATTADTAAATDRAASE</sequence>
<evidence type="ECO:0000256" key="2">
    <source>
        <dbReference type="SAM" id="SignalP"/>
    </source>
</evidence>
<dbReference type="PROSITE" id="PS51257">
    <property type="entry name" value="PROKAR_LIPOPROTEIN"/>
    <property type="match status" value="1"/>
</dbReference>
<feature type="signal peptide" evidence="2">
    <location>
        <begin position="1"/>
        <end position="19"/>
    </location>
</feature>
<evidence type="ECO:0000313" key="4">
    <source>
        <dbReference type="Proteomes" id="UP000824201"/>
    </source>
</evidence>
<name>A0A9D1EDB7_9FIRM</name>
<reference evidence="3" key="2">
    <citation type="journal article" date="2021" name="PeerJ">
        <title>Extensive microbial diversity within the chicken gut microbiome revealed by metagenomics and culture.</title>
        <authorList>
            <person name="Gilroy R."/>
            <person name="Ravi A."/>
            <person name="Getino M."/>
            <person name="Pursley I."/>
            <person name="Horton D.L."/>
            <person name="Alikhan N.F."/>
            <person name="Baker D."/>
            <person name="Gharbi K."/>
            <person name="Hall N."/>
            <person name="Watson M."/>
            <person name="Adriaenssens E.M."/>
            <person name="Foster-Nyarko E."/>
            <person name="Jarju S."/>
            <person name="Secka A."/>
            <person name="Antonio M."/>
            <person name="Oren A."/>
            <person name="Chaudhuri R.R."/>
            <person name="La Ragione R."/>
            <person name="Hildebrand F."/>
            <person name="Pallen M.J."/>
        </authorList>
    </citation>
    <scope>NUCLEOTIDE SEQUENCE</scope>
    <source>
        <strain evidence="3">ChiW13-3771</strain>
    </source>
</reference>
<keyword evidence="2" id="KW-0732">Signal</keyword>
<dbReference type="EMBL" id="DVHN01000034">
    <property type="protein sequence ID" value="HIR87878.1"/>
    <property type="molecule type" value="Genomic_DNA"/>
</dbReference>
<evidence type="ECO:0000256" key="1">
    <source>
        <dbReference type="SAM" id="MobiDB-lite"/>
    </source>
</evidence>
<dbReference type="AlphaFoldDB" id="A0A9D1EDB7"/>
<reference evidence="3" key="1">
    <citation type="submission" date="2020-10" db="EMBL/GenBank/DDBJ databases">
        <authorList>
            <person name="Gilroy R."/>
        </authorList>
    </citation>
    <scope>NUCLEOTIDE SEQUENCE</scope>
    <source>
        <strain evidence="3">ChiW13-3771</strain>
    </source>
</reference>
<feature type="region of interest" description="Disordered" evidence="1">
    <location>
        <begin position="350"/>
        <end position="384"/>
    </location>
</feature>
<proteinExistence type="predicted"/>
<protein>
    <recommendedName>
        <fullName evidence="5">Peptidyl-prolyl cis-trans isomerase</fullName>
    </recommendedName>
</protein>
<comment type="caution">
    <text evidence="3">The sequence shown here is derived from an EMBL/GenBank/DDBJ whole genome shotgun (WGS) entry which is preliminary data.</text>
</comment>
<accession>A0A9D1EDB7</accession>
<feature type="compositionally biased region" description="Low complexity" evidence="1">
    <location>
        <begin position="194"/>
        <end position="209"/>
    </location>
</feature>